<comment type="caution">
    <text evidence="6">The sequence shown here is derived from an EMBL/GenBank/DDBJ whole genome shotgun (WGS) entry which is preliminary data.</text>
</comment>
<dbReference type="PANTHER" id="PTHR11592">
    <property type="entry name" value="GLUTATHIONE PEROXIDASE"/>
    <property type="match status" value="1"/>
</dbReference>
<dbReference type="GO" id="GO:0006979">
    <property type="term" value="P:response to oxidative stress"/>
    <property type="evidence" value="ECO:0007669"/>
    <property type="project" value="InterPro"/>
</dbReference>
<dbReference type="GO" id="GO:0004602">
    <property type="term" value="F:glutathione peroxidase activity"/>
    <property type="evidence" value="ECO:0007669"/>
    <property type="project" value="UniProtKB-EC"/>
</dbReference>
<accession>A0AAV6FQJ9</accession>
<dbReference type="Pfam" id="PF00255">
    <property type="entry name" value="GSHPx"/>
    <property type="match status" value="1"/>
</dbReference>
<evidence type="ECO:0000256" key="2">
    <source>
        <dbReference type="ARBA" id="ARBA00012310"/>
    </source>
</evidence>
<evidence type="ECO:0000256" key="3">
    <source>
        <dbReference type="ARBA" id="ARBA00022559"/>
    </source>
</evidence>
<keyword evidence="5" id="KW-0732">Signal</keyword>
<reference evidence="6" key="1">
    <citation type="submission" date="2020-10" db="EMBL/GenBank/DDBJ databases">
        <title>Chromosome-scale genome assembly of the Allis shad, Alosa alosa.</title>
        <authorList>
            <person name="Margot Z."/>
            <person name="Christophe K."/>
            <person name="Cabau C."/>
            <person name="Louis A."/>
            <person name="Berthelot C."/>
            <person name="Parey E."/>
            <person name="Roest Crollius H."/>
            <person name="Montfort J."/>
            <person name="Robinson-Rechavi M."/>
            <person name="Bucao C."/>
            <person name="Bouchez O."/>
            <person name="Gislard M."/>
            <person name="Lluch J."/>
            <person name="Milhes M."/>
            <person name="Lampietro C."/>
            <person name="Lopez Roques C."/>
            <person name="Donnadieu C."/>
            <person name="Braasch I."/>
            <person name="Desvignes T."/>
            <person name="Postlethwait J."/>
            <person name="Bobe J."/>
            <person name="Guiguen Y."/>
        </authorList>
    </citation>
    <scope>NUCLEOTIDE SEQUENCE</scope>
    <source>
        <strain evidence="6">M-15738</strain>
        <tissue evidence="6">Blood</tissue>
    </source>
</reference>
<dbReference type="InterPro" id="IPR036249">
    <property type="entry name" value="Thioredoxin-like_sf"/>
</dbReference>
<feature type="chain" id="PRO_5043652667" description="glutathione peroxidase" evidence="5">
    <location>
        <begin position="24"/>
        <end position="181"/>
    </location>
</feature>
<dbReference type="PROSITE" id="PS51355">
    <property type="entry name" value="GLUTATHIONE_PEROXID_3"/>
    <property type="match status" value="1"/>
</dbReference>
<evidence type="ECO:0000256" key="5">
    <source>
        <dbReference type="SAM" id="SignalP"/>
    </source>
</evidence>
<feature type="signal peptide" evidence="5">
    <location>
        <begin position="1"/>
        <end position="23"/>
    </location>
</feature>
<evidence type="ECO:0000313" key="6">
    <source>
        <dbReference type="EMBL" id="KAG5264046.1"/>
    </source>
</evidence>
<comment type="similarity">
    <text evidence="1">Belongs to the glutathione peroxidase family.</text>
</comment>
<sequence length="181" mass="20515">MGSREKQWLVPVVLFGLLQLSFGDPDKQVCPPSSGTIYDYGATTINGWEHINLGQYAGKTVLIFGLQEPGNNHEILPTLKYARLGNGFVPNFQLFEKGDVNGRKEQGLFTFLKNACPPVGENFGNPTNRLFWEPFKGSDIKWNFEKFLIGPDGKPVMRWFPRVNVSEVRADILQYLQKYNS</sequence>
<evidence type="ECO:0000313" key="7">
    <source>
        <dbReference type="Proteomes" id="UP000823561"/>
    </source>
</evidence>
<organism evidence="6 7">
    <name type="scientific">Alosa alosa</name>
    <name type="common">allis shad</name>
    <dbReference type="NCBI Taxonomy" id="278164"/>
    <lineage>
        <taxon>Eukaryota</taxon>
        <taxon>Metazoa</taxon>
        <taxon>Chordata</taxon>
        <taxon>Craniata</taxon>
        <taxon>Vertebrata</taxon>
        <taxon>Euteleostomi</taxon>
        <taxon>Actinopterygii</taxon>
        <taxon>Neopterygii</taxon>
        <taxon>Teleostei</taxon>
        <taxon>Clupei</taxon>
        <taxon>Clupeiformes</taxon>
        <taxon>Clupeoidei</taxon>
        <taxon>Clupeidae</taxon>
        <taxon>Alosa</taxon>
    </lineage>
</organism>
<keyword evidence="7" id="KW-1185">Reference proteome</keyword>
<dbReference type="AlphaFoldDB" id="A0AAV6FQJ9"/>
<dbReference type="PANTHER" id="PTHR11592:SF32">
    <property type="entry name" value="GLUTATHIONE PEROXIDASE 3"/>
    <property type="match status" value="1"/>
</dbReference>
<evidence type="ECO:0000256" key="4">
    <source>
        <dbReference type="ARBA" id="ARBA00023002"/>
    </source>
</evidence>
<dbReference type="PIRSF" id="PIRSF000303">
    <property type="entry name" value="Glutathion_perox"/>
    <property type="match status" value="1"/>
</dbReference>
<dbReference type="SUPFAM" id="SSF52833">
    <property type="entry name" value="Thioredoxin-like"/>
    <property type="match status" value="1"/>
</dbReference>
<proteinExistence type="inferred from homology"/>
<protein>
    <recommendedName>
        <fullName evidence="2">glutathione peroxidase</fullName>
        <ecNumber evidence="2">1.11.1.9</ecNumber>
    </recommendedName>
</protein>
<dbReference type="InterPro" id="IPR000889">
    <property type="entry name" value="Glutathione_peroxidase"/>
</dbReference>
<evidence type="ECO:0000256" key="1">
    <source>
        <dbReference type="ARBA" id="ARBA00006926"/>
    </source>
</evidence>
<keyword evidence="3" id="KW-0575">Peroxidase</keyword>
<dbReference type="Gene3D" id="3.40.30.10">
    <property type="entry name" value="Glutaredoxin"/>
    <property type="match status" value="1"/>
</dbReference>
<dbReference type="EMBL" id="JADWDJ010000021">
    <property type="protein sequence ID" value="KAG5264046.1"/>
    <property type="molecule type" value="Genomic_DNA"/>
</dbReference>
<keyword evidence="4" id="KW-0560">Oxidoreductase</keyword>
<name>A0AAV6FQJ9_9TELE</name>
<gene>
    <name evidence="6" type="ORF">AALO_G00271540</name>
</gene>
<dbReference type="EC" id="1.11.1.9" evidence="2"/>
<dbReference type="Proteomes" id="UP000823561">
    <property type="component" value="Chromosome 21"/>
</dbReference>